<dbReference type="Pfam" id="PF08284">
    <property type="entry name" value="RVP_2"/>
    <property type="match status" value="1"/>
</dbReference>
<name>A0A9Q0PG34_9ROSI</name>
<dbReference type="EMBL" id="JAPFFM010000019">
    <property type="protein sequence ID" value="KAJ6687382.1"/>
    <property type="molecule type" value="Genomic_DNA"/>
</dbReference>
<dbReference type="AlphaFoldDB" id="A0A9Q0PG34"/>
<organism evidence="1 2">
    <name type="scientific">Salix koriyanagi</name>
    <dbReference type="NCBI Taxonomy" id="2511006"/>
    <lineage>
        <taxon>Eukaryota</taxon>
        <taxon>Viridiplantae</taxon>
        <taxon>Streptophyta</taxon>
        <taxon>Embryophyta</taxon>
        <taxon>Tracheophyta</taxon>
        <taxon>Spermatophyta</taxon>
        <taxon>Magnoliopsida</taxon>
        <taxon>eudicotyledons</taxon>
        <taxon>Gunneridae</taxon>
        <taxon>Pentapetalae</taxon>
        <taxon>rosids</taxon>
        <taxon>fabids</taxon>
        <taxon>Malpighiales</taxon>
        <taxon>Salicaceae</taxon>
        <taxon>Saliceae</taxon>
        <taxon>Salix</taxon>
    </lineage>
</organism>
<feature type="non-terminal residue" evidence="1">
    <location>
        <position position="35"/>
    </location>
</feature>
<evidence type="ECO:0000313" key="1">
    <source>
        <dbReference type="EMBL" id="KAJ6687382.1"/>
    </source>
</evidence>
<keyword evidence="2" id="KW-1185">Reference proteome</keyword>
<dbReference type="Proteomes" id="UP001151752">
    <property type="component" value="Chromosome 15W"/>
</dbReference>
<sequence>MCIRNCEIEIGNKILMGDLNVLDIIDFDVILRMDW</sequence>
<proteinExistence type="predicted"/>
<comment type="caution">
    <text evidence="1">The sequence shown here is derived from an EMBL/GenBank/DDBJ whole genome shotgun (WGS) entry which is preliminary data.</text>
</comment>
<accession>A0A9Q0PG34</accession>
<reference evidence="1" key="1">
    <citation type="submission" date="2022-11" db="EMBL/GenBank/DDBJ databases">
        <authorList>
            <person name="Hyden B.L."/>
            <person name="Feng K."/>
            <person name="Yates T."/>
            <person name="Jawdy S."/>
            <person name="Smart L.B."/>
            <person name="Muchero W."/>
        </authorList>
    </citation>
    <scope>NUCLEOTIDE SEQUENCE</scope>
    <source>
        <tissue evidence="1">Shoot tip</tissue>
    </source>
</reference>
<reference evidence="1" key="2">
    <citation type="journal article" date="2023" name="Int. J. Mol. Sci.">
        <title>De Novo Assembly and Annotation of 11 Diverse Shrub Willow (Salix) Genomes Reveals Novel Gene Organization in Sex-Linked Regions.</title>
        <authorList>
            <person name="Hyden B."/>
            <person name="Feng K."/>
            <person name="Yates T.B."/>
            <person name="Jawdy S."/>
            <person name="Cereghino C."/>
            <person name="Smart L.B."/>
            <person name="Muchero W."/>
        </authorList>
    </citation>
    <scope>NUCLEOTIDE SEQUENCE</scope>
    <source>
        <tissue evidence="1">Shoot tip</tissue>
    </source>
</reference>
<protein>
    <submittedName>
        <fullName evidence="1">Uncharacterized protein</fullName>
    </submittedName>
</protein>
<gene>
    <name evidence="1" type="ORF">OIU74_016128</name>
</gene>
<evidence type="ECO:0000313" key="2">
    <source>
        <dbReference type="Proteomes" id="UP001151752"/>
    </source>
</evidence>